<name>A0ABV6FYE5_9BACT</name>
<gene>
    <name evidence="1" type="ORF">ACFFIP_18910</name>
</gene>
<accession>A0ABV6FYE5</accession>
<dbReference type="InterPro" id="IPR058532">
    <property type="entry name" value="YjbR/MT2646/Rv2570-like"/>
</dbReference>
<organism evidence="1 2">
    <name type="scientific">Fontibacter flavus</name>
    <dbReference type="NCBI Taxonomy" id="654838"/>
    <lineage>
        <taxon>Bacteria</taxon>
        <taxon>Pseudomonadati</taxon>
        <taxon>Bacteroidota</taxon>
        <taxon>Cytophagia</taxon>
        <taxon>Cytophagales</taxon>
        <taxon>Cyclobacteriaceae</taxon>
        <taxon>Fontibacter</taxon>
    </lineage>
</organism>
<dbReference type="SUPFAM" id="SSF142906">
    <property type="entry name" value="YjbR-like"/>
    <property type="match status" value="1"/>
</dbReference>
<dbReference type="PANTHER" id="PTHR35145">
    <property type="entry name" value="CYTOPLASMIC PROTEIN-RELATED"/>
    <property type="match status" value="1"/>
</dbReference>
<dbReference type="RefSeq" id="WP_382389353.1">
    <property type="nucleotide sequence ID" value="NZ_JBHLWI010000083.1"/>
</dbReference>
<dbReference type="Gene3D" id="3.90.1150.30">
    <property type="match status" value="1"/>
</dbReference>
<comment type="caution">
    <text evidence="1">The sequence shown here is derived from an EMBL/GenBank/DDBJ whole genome shotgun (WGS) entry which is preliminary data.</text>
</comment>
<reference evidence="1 2" key="1">
    <citation type="submission" date="2024-09" db="EMBL/GenBank/DDBJ databases">
        <authorList>
            <person name="Sun Q."/>
            <person name="Mori K."/>
        </authorList>
    </citation>
    <scope>NUCLEOTIDE SEQUENCE [LARGE SCALE GENOMIC DNA]</scope>
    <source>
        <strain evidence="1 2">CCM 7650</strain>
    </source>
</reference>
<dbReference type="InterPro" id="IPR007351">
    <property type="entry name" value="YjbR"/>
</dbReference>
<keyword evidence="1" id="KW-0238">DNA-binding</keyword>
<dbReference type="GO" id="GO:0003677">
    <property type="term" value="F:DNA binding"/>
    <property type="evidence" value="ECO:0007669"/>
    <property type="project" value="UniProtKB-KW"/>
</dbReference>
<proteinExistence type="predicted"/>
<dbReference type="Pfam" id="PF04237">
    <property type="entry name" value="YjbR"/>
    <property type="match status" value="1"/>
</dbReference>
<dbReference type="Proteomes" id="UP001589797">
    <property type="component" value="Unassembled WGS sequence"/>
</dbReference>
<dbReference type="InterPro" id="IPR038056">
    <property type="entry name" value="YjbR-like_sf"/>
</dbReference>
<protein>
    <submittedName>
        <fullName evidence="1">MmcQ/YjbR family DNA-binding protein</fullName>
    </submittedName>
</protein>
<sequence>MNITFFREYCLAKKGATEDTPFDETTLCFKVGGKIFAIIDIELFDSVNLKCDPERAIELREKYNGIVPGFHMHKKHWNTLYLNGTVSDKLILDLVDHSYALIVNSLPRKIKEEIGYL</sequence>
<dbReference type="PANTHER" id="PTHR35145:SF1">
    <property type="entry name" value="CYTOPLASMIC PROTEIN"/>
    <property type="match status" value="1"/>
</dbReference>
<dbReference type="EMBL" id="JBHLWI010000083">
    <property type="protein sequence ID" value="MFC0264766.1"/>
    <property type="molecule type" value="Genomic_DNA"/>
</dbReference>
<evidence type="ECO:0000313" key="1">
    <source>
        <dbReference type="EMBL" id="MFC0264766.1"/>
    </source>
</evidence>
<keyword evidence="2" id="KW-1185">Reference proteome</keyword>
<evidence type="ECO:0000313" key="2">
    <source>
        <dbReference type="Proteomes" id="UP001589797"/>
    </source>
</evidence>